<name>A0ABS0D2E2_9NOCA</name>
<gene>
    <name evidence="3" type="ORF">IU459_36715</name>
</gene>
<dbReference type="RefSeq" id="WP_195134186.1">
    <property type="nucleotide sequence ID" value="NZ_JADLQX010000102.1"/>
</dbReference>
<dbReference type="EMBL" id="JADLQX010000102">
    <property type="protein sequence ID" value="MBF6303010.1"/>
    <property type="molecule type" value="Genomic_DNA"/>
</dbReference>
<accession>A0ABS0D2E2</accession>
<reference evidence="3 4" key="1">
    <citation type="submission" date="2020-10" db="EMBL/GenBank/DDBJ databases">
        <title>Identification of Nocardia species via Next-generation sequencing and recognition of intraspecies genetic diversity.</title>
        <authorList>
            <person name="Li P."/>
            <person name="Li P."/>
            <person name="Lu B."/>
        </authorList>
    </citation>
    <scope>NUCLEOTIDE SEQUENCE [LARGE SCALE GENOMIC DNA]</scope>
    <source>
        <strain evidence="3 4">BJ06-0157</strain>
    </source>
</reference>
<feature type="compositionally biased region" description="Acidic residues" evidence="1">
    <location>
        <begin position="1"/>
        <end position="14"/>
    </location>
</feature>
<evidence type="ECO:0000313" key="4">
    <source>
        <dbReference type="Proteomes" id="UP000702209"/>
    </source>
</evidence>
<proteinExistence type="predicted"/>
<feature type="region of interest" description="Disordered" evidence="1">
    <location>
        <begin position="1"/>
        <end position="25"/>
    </location>
</feature>
<feature type="domain" description="DUF1843" evidence="2">
    <location>
        <begin position="23"/>
        <end position="53"/>
    </location>
</feature>
<evidence type="ECO:0000256" key="1">
    <source>
        <dbReference type="SAM" id="MobiDB-lite"/>
    </source>
</evidence>
<evidence type="ECO:0000259" key="2">
    <source>
        <dbReference type="Pfam" id="PF08898"/>
    </source>
</evidence>
<evidence type="ECO:0000313" key="3">
    <source>
        <dbReference type="EMBL" id="MBF6303010.1"/>
    </source>
</evidence>
<comment type="caution">
    <text evidence="3">The sequence shown here is derived from an EMBL/GenBank/DDBJ whole genome shotgun (WGS) entry which is preliminary data.</text>
</comment>
<dbReference type="Proteomes" id="UP000702209">
    <property type="component" value="Unassembled WGS sequence"/>
</dbReference>
<protein>
    <submittedName>
        <fullName evidence="3">DUF1843 domain-containing protein</fullName>
    </submittedName>
</protein>
<sequence>MEVNDLDNAGDDDAQAAFDRPRPPYGHAIHDAINSGDLQRMKAVAEGARKALYEVEFAPVAPEQIAEVTDALRALEDAISRLEPPRRADEPGS</sequence>
<dbReference type="Pfam" id="PF08898">
    <property type="entry name" value="DUF1843"/>
    <property type="match status" value="1"/>
</dbReference>
<dbReference type="InterPro" id="IPR014994">
    <property type="entry name" value="DUF1843"/>
</dbReference>
<keyword evidence="4" id="KW-1185">Reference proteome</keyword>
<organism evidence="3 4">
    <name type="scientific">Nocardia amamiensis</name>
    <dbReference type="NCBI Taxonomy" id="404578"/>
    <lineage>
        <taxon>Bacteria</taxon>
        <taxon>Bacillati</taxon>
        <taxon>Actinomycetota</taxon>
        <taxon>Actinomycetes</taxon>
        <taxon>Mycobacteriales</taxon>
        <taxon>Nocardiaceae</taxon>
        <taxon>Nocardia</taxon>
    </lineage>
</organism>